<sequence length="279" mass="31626">MKNSLAHTMQFWLVLLGLVVLPSLVHSQDDETWPKEESFPITDVDSSMTPVAEARYADEDYFQGDDAQARDYKPAKPHCHPHTVTKYRTVFKDRKANVFNKVEVRNPRPQVHKTKETRHTTIRYPVFITQVIKPLLTQVETKVKPMFFTKTLKRIKTIVFTVTGIGQVTVTSVKYEKEYVTRCQKKGGYGHGHGGHKGGHHRREDQVEPEYAYDDYPAAPTYGTSTIDTPEELYVDGRRGSSASRHRREIDLAPSMSEVEAEATSYVTNPLPTSATATA</sequence>
<organism evidence="3 4">
    <name type="scientific">Hyalella azteca</name>
    <name type="common">Amphipod</name>
    <dbReference type="NCBI Taxonomy" id="294128"/>
    <lineage>
        <taxon>Eukaryota</taxon>
        <taxon>Metazoa</taxon>
        <taxon>Ecdysozoa</taxon>
        <taxon>Arthropoda</taxon>
        <taxon>Crustacea</taxon>
        <taxon>Multicrustacea</taxon>
        <taxon>Malacostraca</taxon>
        <taxon>Eumalacostraca</taxon>
        <taxon>Peracarida</taxon>
        <taxon>Amphipoda</taxon>
        <taxon>Senticaudata</taxon>
        <taxon>Talitrida</taxon>
        <taxon>Talitroidea</taxon>
        <taxon>Hyalellidae</taxon>
        <taxon>Hyalella</taxon>
    </lineage>
</organism>
<protein>
    <submittedName>
        <fullName evidence="4">Uncharacterized protein LOC108667433</fullName>
    </submittedName>
</protein>
<feature type="chain" id="PRO_5034016513" evidence="2">
    <location>
        <begin position="28"/>
        <end position="279"/>
    </location>
</feature>
<evidence type="ECO:0000313" key="4">
    <source>
        <dbReference type="RefSeq" id="XP_018009945.1"/>
    </source>
</evidence>
<keyword evidence="3" id="KW-1185">Reference proteome</keyword>
<proteinExistence type="predicted"/>
<dbReference type="RefSeq" id="XP_018009945.1">
    <property type="nucleotide sequence ID" value="XM_018154456.2"/>
</dbReference>
<feature type="region of interest" description="Disordered" evidence="1">
    <location>
        <begin position="236"/>
        <end position="279"/>
    </location>
</feature>
<evidence type="ECO:0000256" key="1">
    <source>
        <dbReference type="SAM" id="MobiDB-lite"/>
    </source>
</evidence>
<keyword evidence="2" id="KW-0732">Signal</keyword>
<feature type="signal peptide" evidence="2">
    <location>
        <begin position="1"/>
        <end position="27"/>
    </location>
</feature>
<reference evidence="4" key="1">
    <citation type="submission" date="2025-08" db="UniProtKB">
        <authorList>
            <consortium name="RefSeq"/>
        </authorList>
    </citation>
    <scope>IDENTIFICATION</scope>
    <source>
        <tissue evidence="4">Whole organism</tissue>
    </source>
</reference>
<dbReference type="GeneID" id="108667433"/>
<evidence type="ECO:0000256" key="2">
    <source>
        <dbReference type="SAM" id="SignalP"/>
    </source>
</evidence>
<dbReference type="Proteomes" id="UP000694843">
    <property type="component" value="Unplaced"/>
</dbReference>
<dbReference type="AlphaFoldDB" id="A0A8B7N8J2"/>
<accession>A0A8B7N8J2</accession>
<dbReference type="OrthoDB" id="6371033at2759"/>
<dbReference type="KEGG" id="hazt:108667433"/>
<gene>
    <name evidence="4" type="primary">LOC108667433</name>
</gene>
<feature type="compositionally biased region" description="Polar residues" evidence="1">
    <location>
        <begin position="265"/>
        <end position="279"/>
    </location>
</feature>
<name>A0A8B7N8J2_HYAAZ</name>
<evidence type="ECO:0000313" key="3">
    <source>
        <dbReference type="Proteomes" id="UP000694843"/>
    </source>
</evidence>